<dbReference type="PANTHER" id="PTHR24348">
    <property type="entry name" value="SERINE/THREONINE-PROTEIN KINASE UNC-51-RELATED"/>
    <property type="match status" value="1"/>
</dbReference>
<dbReference type="RefSeq" id="XP_027613960.1">
    <property type="nucleotide sequence ID" value="XM_027758159.1"/>
</dbReference>
<dbReference type="GO" id="GO:0005737">
    <property type="term" value="C:cytoplasm"/>
    <property type="evidence" value="ECO:0007669"/>
    <property type="project" value="TreeGrafter"/>
</dbReference>
<proteinExistence type="predicted"/>
<dbReference type="GO" id="GO:0004674">
    <property type="term" value="F:protein serine/threonine kinase activity"/>
    <property type="evidence" value="ECO:0007669"/>
    <property type="project" value="InterPro"/>
</dbReference>
<dbReference type="Gene3D" id="1.10.510.10">
    <property type="entry name" value="Transferase(Phosphotransferase) domain 1"/>
    <property type="match status" value="1"/>
</dbReference>
<feature type="compositionally biased region" description="Polar residues" evidence="1">
    <location>
        <begin position="968"/>
        <end position="980"/>
    </location>
</feature>
<feature type="domain" description="Protein kinase" evidence="2">
    <location>
        <begin position="25"/>
        <end position="299"/>
    </location>
</feature>
<feature type="region of interest" description="Disordered" evidence="1">
    <location>
        <begin position="630"/>
        <end position="650"/>
    </location>
</feature>
<feature type="compositionally biased region" description="Basic and acidic residues" evidence="1">
    <location>
        <begin position="341"/>
        <end position="362"/>
    </location>
</feature>
<dbReference type="GeneID" id="38779964"/>
<dbReference type="InterPro" id="IPR008271">
    <property type="entry name" value="Ser/Thr_kinase_AS"/>
</dbReference>
<feature type="region of interest" description="Disordered" evidence="1">
    <location>
        <begin position="775"/>
        <end position="805"/>
    </location>
</feature>
<evidence type="ECO:0000256" key="1">
    <source>
        <dbReference type="SAM" id="MobiDB-lite"/>
    </source>
</evidence>
<feature type="region of interest" description="Disordered" evidence="1">
    <location>
        <begin position="863"/>
        <end position="926"/>
    </location>
</feature>
<accession>A0A401GLI4</accession>
<sequence length="1134" mass="127557">MVAPQPPQEATDIFSISDQVLADRLRFIEEIGFGNWGSVWLCRPKPDPASPSHSPHAMRDTKIAVKLVHRSKTSTTAARVRSLWNEMKVVRTFKHEPHPSIIPFYSFIITPSYALITMAFHPRLIPVEVPESHAKDWFHSLLSGIQFIHKRGVVHNDIKPANILLSQDNVPVLIDFGFAERYDVDTSNAFHSNLSYGTPEYLSPERARGLPHDTRKSDIWSLGITFFEVLIGRTPFEYSEGEQFSTKEDLEEYWNRTLSGKWVGNWKMSKGMENLLLRMILPNADLRCTASEAMTDNYWSQSEILIPNSRKATTSHAPALSLGLEKDVSKLFDIPPWSPRAQKEKPKTEREKARKVEVKENVTRSSGTGPRAMHRKADRPASALQPLHHSRSQSQPRVQVFEARGVSQTRKNAAMPSLLATLSPVKHSPPAVRRIVSNSAAAKENAPQTSQVKTARMTRKPLGPRSPTPPSSPASQHTPSIHFKDRENLGVPALEKDKGSRRSRVFRDLTGINRNVEPNKTEKRENKSSVRDRMREWERERERLREMEMLEERLKEAEEEREREREMERERERGRALEEEKDRVRQQEDRERELKRQRELAEERELAREREDLARVLQLEKELEDPKVRLGKSRSLSPPDSALVTPPLSPVIEDPSECSWLPNEVYSRSGNESGISLLKQSLKLSFGMFDKTLKLYRSSTQALGRSTPMLMLLDETSHREPSGSLSPRAFVGDELSRSTNSSLPNDEMEASTEVDRMTLWIRSVEKVVEDARQTFSASTSSDVPPPALPLSPVSRRASLTRTNRSSRVPRKILAANHIFVDEYDSSQMDQSMTSVGGTTGYFTANASRANASSVIDHTLPTIPSEELSRVSGTPAVPQTPSRRRRATVASISPEPTSKKKISLEISVSSSPSKLKEKSRSQNDLNHIGPITPVAKLEFELGREKLVSPPLRPQRLSEVVDKNIFIASSPASPVPTDQSGNQRDKSLDELTSSPFHVDPYPPRPQAPANILDTPARKHIEGVYDRFLMSTAGVKRMGRGYQSDNVGPVLNVPPQNATAYKRNQKLFHSSRRPMPPPISSDDMQACSVDEFGVVIPPIGKRPPPHDTNKTTVTIVRKAFKAIVSGKTVSTRFSKAL</sequence>
<feature type="region of interest" description="Disordered" evidence="1">
    <location>
        <begin position="554"/>
        <end position="603"/>
    </location>
</feature>
<feature type="compositionally biased region" description="Basic and acidic residues" evidence="1">
    <location>
        <begin position="482"/>
        <end position="500"/>
    </location>
</feature>
<feature type="region of interest" description="Disordered" evidence="1">
    <location>
        <begin position="334"/>
        <end position="399"/>
    </location>
</feature>
<dbReference type="SUPFAM" id="SSF56112">
    <property type="entry name" value="Protein kinase-like (PK-like)"/>
    <property type="match status" value="1"/>
</dbReference>
<comment type="caution">
    <text evidence="3">The sequence shown here is derived from an EMBL/GenBank/DDBJ whole genome shotgun (WGS) entry which is preliminary data.</text>
</comment>
<dbReference type="InterPro" id="IPR045269">
    <property type="entry name" value="Atg1-like"/>
</dbReference>
<dbReference type="CDD" id="cd14014">
    <property type="entry name" value="STKc_PknB_like"/>
    <property type="match status" value="1"/>
</dbReference>
<dbReference type="EMBL" id="BFAD01000005">
    <property type="protein sequence ID" value="GBE83047.1"/>
    <property type="molecule type" value="Genomic_DNA"/>
</dbReference>
<dbReference type="SMART" id="SM00220">
    <property type="entry name" value="S_TKc"/>
    <property type="match status" value="1"/>
</dbReference>
<feature type="compositionally biased region" description="Polar residues" evidence="1">
    <location>
        <begin position="437"/>
        <end position="453"/>
    </location>
</feature>
<gene>
    <name evidence="3" type="ORF">SCP_0500910</name>
</gene>
<dbReference type="PANTHER" id="PTHR24348:SF68">
    <property type="entry name" value="SERINE_THREONINE-PROTEIN KINASE ATG1C"/>
    <property type="match status" value="1"/>
</dbReference>
<evidence type="ECO:0000313" key="4">
    <source>
        <dbReference type="Proteomes" id="UP000287166"/>
    </source>
</evidence>
<dbReference type="InParanoid" id="A0A401GLI4"/>
<reference evidence="3 4" key="1">
    <citation type="journal article" date="2018" name="Sci. Rep.">
        <title>Genome sequence of the cauliflower mushroom Sparassis crispa (Hanabiratake) and its association with beneficial usage.</title>
        <authorList>
            <person name="Kiyama R."/>
            <person name="Furutani Y."/>
            <person name="Kawaguchi K."/>
            <person name="Nakanishi T."/>
        </authorList>
    </citation>
    <scope>NUCLEOTIDE SEQUENCE [LARGE SCALE GENOMIC DNA]</scope>
</reference>
<feature type="compositionally biased region" description="Basic and acidic residues" evidence="1">
    <location>
        <begin position="517"/>
        <end position="538"/>
    </location>
</feature>
<evidence type="ECO:0000313" key="3">
    <source>
        <dbReference type="EMBL" id="GBE83047.1"/>
    </source>
</evidence>
<dbReference type="InterPro" id="IPR011009">
    <property type="entry name" value="Kinase-like_dom_sf"/>
</dbReference>
<dbReference type="InterPro" id="IPR000719">
    <property type="entry name" value="Prot_kinase_dom"/>
</dbReference>
<protein>
    <recommendedName>
        <fullName evidence="2">Protein kinase domain-containing protein</fullName>
    </recommendedName>
</protein>
<feature type="compositionally biased region" description="Low complexity" evidence="1">
    <location>
        <begin position="903"/>
        <end position="912"/>
    </location>
</feature>
<dbReference type="Pfam" id="PF00069">
    <property type="entry name" value="Pkinase"/>
    <property type="match status" value="1"/>
</dbReference>
<organism evidence="3 4">
    <name type="scientific">Sparassis crispa</name>
    <dbReference type="NCBI Taxonomy" id="139825"/>
    <lineage>
        <taxon>Eukaryota</taxon>
        <taxon>Fungi</taxon>
        <taxon>Dikarya</taxon>
        <taxon>Basidiomycota</taxon>
        <taxon>Agaricomycotina</taxon>
        <taxon>Agaricomycetes</taxon>
        <taxon>Polyporales</taxon>
        <taxon>Sparassidaceae</taxon>
        <taxon>Sparassis</taxon>
    </lineage>
</organism>
<dbReference type="PROSITE" id="PS00108">
    <property type="entry name" value="PROTEIN_KINASE_ST"/>
    <property type="match status" value="1"/>
</dbReference>
<dbReference type="Proteomes" id="UP000287166">
    <property type="component" value="Unassembled WGS sequence"/>
</dbReference>
<evidence type="ECO:0000259" key="2">
    <source>
        <dbReference type="PROSITE" id="PS50011"/>
    </source>
</evidence>
<feature type="region of interest" description="Disordered" evidence="1">
    <location>
        <begin position="437"/>
        <end position="538"/>
    </location>
</feature>
<name>A0A401GLI4_9APHY</name>
<dbReference type="OrthoDB" id="68483at2759"/>
<dbReference type="AlphaFoldDB" id="A0A401GLI4"/>
<feature type="region of interest" description="Disordered" evidence="1">
    <location>
        <begin position="967"/>
        <end position="1009"/>
    </location>
</feature>
<dbReference type="PROSITE" id="PS50011">
    <property type="entry name" value="PROTEIN_KINASE_DOM"/>
    <property type="match status" value="1"/>
</dbReference>
<dbReference type="GO" id="GO:0010506">
    <property type="term" value="P:regulation of autophagy"/>
    <property type="evidence" value="ECO:0007669"/>
    <property type="project" value="InterPro"/>
</dbReference>
<keyword evidence="4" id="KW-1185">Reference proteome</keyword>
<dbReference type="STRING" id="139825.A0A401GLI4"/>
<dbReference type="GO" id="GO:0005524">
    <property type="term" value="F:ATP binding"/>
    <property type="evidence" value="ECO:0007669"/>
    <property type="project" value="InterPro"/>
</dbReference>